<dbReference type="InterPro" id="IPR012349">
    <property type="entry name" value="Split_barrel_FMN-bd"/>
</dbReference>
<keyword evidence="1" id="KW-0732">Signal</keyword>
<accession>A0AAV8YZQ3</accession>
<dbReference type="PROSITE" id="PS51257">
    <property type="entry name" value="PROKAR_LIPOPROTEIN"/>
    <property type="match status" value="1"/>
</dbReference>
<proteinExistence type="predicted"/>
<dbReference type="AlphaFoldDB" id="A0AAV8YZQ3"/>
<evidence type="ECO:0000256" key="1">
    <source>
        <dbReference type="SAM" id="SignalP"/>
    </source>
</evidence>
<dbReference type="SUPFAM" id="SSF50475">
    <property type="entry name" value="FMN-binding split barrel"/>
    <property type="match status" value="1"/>
</dbReference>
<dbReference type="GO" id="GO:0005615">
    <property type="term" value="C:extracellular space"/>
    <property type="evidence" value="ECO:0007669"/>
    <property type="project" value="TreeGrafter"/>
</dbReference>
<evidence type="ECO:0000313" key="4">
    <source>
        <dbReference type="Proteomes" id="UP001162162"/>
    </source>
</evidence>
<dbReference type="InterPro" id="IPR055343">
    <property type="entry name" value="CREG_beta-barrel"/>
</dbReference>
<feature type="domain" description="CREG-like beta-barrel" evidence="2">
    <location>
        <begin position="33"/>
        <end position="137"/>
    </location>
</feature>
<keyword evidence="4" id="KW-1185">Reference proteome</keyword>
<comment type="caution">
    <text evidence="3">The sequence shown here is derived from an EMBL/GenBank/DDBJ whole genome shotgun (WGS) entry which is preliminary data.</text>
</comment>
<organism evidence="3 4">
    <name type="scientific">Aromia moschata</name>
    <dbReference type="NCBI Taxonomy" id="1265417"/>
    <lineage>
        <taxon>Eukaryota</taxon>
        <taxon>Metazoa</taxon>
        <taxon>Ecdysozoa</taxon>
        <taxon>Arthropoda</taxon>
        <taxon>Hexapoda</taxon>
        <taxon>Insecta</taxon>
        <taxon>Pterygota</taxon>
        <taxon>Neoptera</taxon>
        <taxon>Endopterygota</taxon>
        <taxon>Coleoptera</taxon>
        <taxon>Polyphaga</taxon>
        <taxon>Cucujiformia</taxon>
        <taxon>Chrysomeloidea</taxon>
        <taxon>Cerambycidae</taxon>
        <taxon>Cerambycinae</taxon>
        <taxon>Callichromatini</taxon>
        <taxon>Aromia</taxon>
    </lineage>
</organism>
<dbReference type="Pfam" id="PF13883">
    <property type="entry name" value="CREG_beta-barrel"/>
    <property type="match status" value="1"/>
</dbReference>
<evidence type="ECO:0000259" key="2">
    <source>
        <dbReference type="Pfam" id="PF13883"/>
    </source>
</evidence>
<dbReference type="Gene3D" id="2.30.110.10">
    <property type="entry name" value="Electron Transport, Fmn-binding Protein, Chain A"/>
    <property type="match status" value="1"/>
</dbReference>
<dbReference type="PANTHER" id="PTHR13343">
    <property type="entry name" value="CREG1 PROTEIN"/>
    <property type="match status" value="1"/>
</dbReference>
<dbReference type="Proteomes" id="UP001162162">
    <property type="component" value="Unassembled WGS sequence"/>
</dbReference>
<dbReference type="PANTHER" id="PTHR13343:SF17">
    <property type="entry name" value="CELLULAR REPRESSOR OF E1A-STIMULATED GENES, ISOFORM A"/>
    <property type="match status" value="1"/>
</dbReference>
<reference evidence="3" key="1">
    <citation type="journal article" date="2023" name="Insect Mol. Biol.">
        <title>Genome sequencing provides insights into the evolution of gene families encoding plant cell wall-degrading enzymes in longhorned beetles.</title>
        <authorList>
            <person name="Shin N.R."/>
            <person name="Okamura Y."/>
            <person name="Kirsch R."/>
            <person name="Pauchet Y."/>
        </authorList>
    </citation>
    <scope>NUCLEOTIDE SEQUENCE</scope>
    <source>
        <strain evidence="3">AMC_N1</strain>
    </source>
</reference>
<feature type="signal peptide" evidence="1">
    <location>
        <begin position="1"/>
        <end position="21"/>
    </location>
</feature>
<protein>
    <recommendedName>
        <fullName evidence="2">CREG-like beta-barrel domain-containing protein</fullName>
    </recommendedName>
</protein>
<evidence type="ECO:0000313" key="3">
    <source>
        <dbReference type="EMBL" id="KAJ8956547.1"/>
    </source>
</evidence>
<gene>
    <name evidence="3" type="ORF">NQ318_019271</name>
</gene>
<feature type="chain" id="PRO_5043429205" description="CREG-like beta-barrel domain-containing protein" evidence="1">
    <location>
        <begin position="22"/>
        <end position="172"/>
    </location>
</feature>
<sequence>MNQRLLLTVLSVSGFVGLCSCKTVPKTLSDDRTPAEWARYLIHNAVWVSLGTLSTQTSILGYPFISVRSISDGPAANSTGIPYFYMPASGITTNDLEADNRVTIMATQSQDKLCEDSDPQEPGCAKVFITGTHVKVHHFVSKLEITQIELLAVSEGLKHITVEEYFSASITE</sequence>
<dbReference type="EMBL" id="JAPWTK010000029">
    <property type="protein sequence ID" value="KAJ8956547.1"/>
    <property type="molecule type" value="Genomic_DNA"/>
</dbReference>
<dbReference type="GO" id="GO:0005737">
    <property type="term" value="C:cytoplasm"/>
    <property type="evidence" value="ECO:0007669"/>
    <property type="project" value="UniProtKB-ARBA"/>
</dbReference>
<name>A0AAV8YZQ3_9CUCU</name>